<evidence type="ECO:0008006" key="4">
    <source>
        <dbReference type="Google" id="ProtNLM"/>
    </source>
</evidence>
<reference evidence="2" key="2">
    <citation type="submission" date="2015-06" db="UniProtKB">
        <authorList>
            <consortium name="EnsemblProtists"/>
        </authorList>
    </citation>
    <scope>IDENTIFICATION</scope>
    <source>
        <strain evidence="2">Pr102</strain>
    </source>
</reference>
<dbReference type="Gene3D" id="3.30.530.20">
    <property type="match status" value="1"/>
</dbReference>
<dbReference type="Proteomes" id="UP000005238">
    <property type="component" value="Unassembled WGS sequence"/>
</dbReference>
<evidence type="ECO:0000256" key="1">
    <source>
        <dbReference type="SAM" id="MobiDB-lite"/>
    </source>
</evidence>
<dbReference type="eggNOG" id="ENOG502SIP9">
    <property type="taxonomic scope" value="Eukaryota"/>
</dbReference>
<dbReference type="EMBL" id="DS566028">
    <property type="status" value="NOT_ANNOTATED_CDS"/>
    <property type="molecule type" value="Genomic_DNA"/>
</dbReference>
<dbReference type="EnsemblProtists" id="Phyra78360">
    <property type="protein sequence ID" value="Phyra78360"/>
    <property type="gene ID" value="Phyra78360"/>
</dbReference>
<feature type="region of interest" description="Disordered" evidence="1">
    <location>
        <begin position="73"/>
        <end position="94"/>
    </location>
</feature>
<protein>
    <recommendedName>
        <fullName evidence="4">START domain-containing protein</fullName>
    </recommendedName>
</protein>
<keyword evidence="3" id="KW-1185">Reference proteome</keyword>
<sequence length="374" mass="41674">MKSRLPKDAFRAVKLSQEEQNALVQEAETVVRETIAANEAFLDIDATFQDPQWKTVREKEGLRVYCQRRKNRRTSKATSDQLKQDPFLSVTRRASKSSSRYRGFEESSTGIESSMSTYSAFAENSIMEKMRPTNVPLMALHGTMDGTLDDCMFGCLASTDDAWRLRSSHIQGRIDDAKILATIKGPTRQEPFRYLGVKWFTQENPAMLSGIMQQRDYLIMESSGLTRDSEGAKVAYFLMHSVKLRDVPELSDMGFVRATMSFCCIFRQTRPGQVSLHSLGFFDTRGGMPGRMAIAGAADGIIGLATVVDYAYTKKLMWLMSRKGKQSGQADSVACYCQACGKNLTKFSLSGSNGSCQICHLVSISLHERASINA</sequence>
<dbReference type="VEuPathDB" id="FungiDB:KRP22_2523"/>
<accession>H3GNY7</accession>
<evidence type="ECO:0000313" key="3">
    <source>
        <dbReference type="Proteomes" id="UP000005238"/>
    </source>
</evidence>
<dbReference type="PANTHER" id="PTHR13510:SF44">
    <property type="entry name" value="RABENOSYN-5"/>
    <property type="match status" value="1"/>
</dbReference>
<name>H3GNY7_PHYRM</name>
<dbReference type="OMA" id="ENIMEKM"/>
<dbReference type="AlphaFoldDB" id="H3GNY7"/>
<dbReference type="InParanoid" id="H3GNY7"/>
<evidence type="ECO:0000313" key="2">
    <source>
        <dbReference type="EnsemblProtists" id="Phyra78360"/>
    </source>
</evidence>
<dbReference type="HOGENOM" id="CLU_015303_8_1_1"/>
<dbReference type="InterPro" id="IPR023393">
    <property type="entry name" value="START-like_dom_sf"/>
</dbReference>
<organism evidence="2 3">
    <name type="scientific">Phytophthora ramorum</name>
    <name type="common">Sudden oak death agent</name>
    <dbReference type="NCBI Taxonomy" id="164328"/>
    <lineage>
        <taxon>Eukaryota</taxon>
        <taxon>Sar</taxon>
        <taxon>Stramenopiles</taxon>
        <taxon>Oomycota</taxon>
        <taxon>Peronosporomycetes</taxon>
        <taxon>Peronosporales</taxon>
        <taxon>Peronosporaceae</taxon>
        <taxon>Phytophthora</taxon>
    </lineage>
</organism>
<dbReference type="InterPro" id="IPR052727">
    <property type="entry name" value="Rab4/Rab5_effector"/>
</dbReference>
<reference evidence="3" key="1">
    <citation type="journal article" date="2006" name="Science">
        <title>Phytophthora genome sequences uncover evolutionary origins and mechanisms of pathogenesis.</title>
        <authorList>
            <person name="Tyler B.M."/>
            <person name="Tripathy S."/>
            <person name="Zhang X."/>
            <person name="Dehal P."/>
            <person name="Jiang R.H."/>
            <person name="Aerts A."/>
            <person name="Arredondo F.D."/>
            <person name="Baxter L."/>
            <person name="Bensasson D."/>
            <person name="Beynon J.L."/>
            <person name="Chapman J."/>
            <person name="Damasceno C.M."/>
            <person name="Dorrance A.E."/>
            <person name="Dou D."/>
            <person name="Dickerman A.W."/>
            <person name="Dubchak I.L."/>
            <person name="Garbelotto M."/>
            <person name="Gijzen M."/>
            <person name="Gordon S.G."/>
            <person name="Govers F."/>
            <person name="Grunwald N.J."/>
            <person name="Huang W."/>
            <person name="Ivors K.L."/>
            <person name="Jones R.W."/>
            <person name="Kamoun S."/>
            <person name="Krampis K."/>
            <person name="Lamour K.H."/>
            <person name="Lee M.K."/>
            <person name="McDonald W.H."/>
            <person name="Medina M."/>
            <person name="Meijer H.J."/>
            <person name="Nordberg E.K."/>
            <person name="Maclean D.J."/>
            <person name="Ospina-Giraldo M.D."/>
            <person name="Morris P.F."/>
            <person name="Phuntumart V."/>
            <person name="Putnam N.H."/>
            <person name="Rash S."/>
            <person name="Rose J.K."/>
            <person name="Sakihama Y."/>
            <person name="Salamov A.A."/>
            <person name="Savidor A."/>
            <person name="Scheuring C.F."/>
            <person name="Smith B.M."/>
            <person name="Sobral B.W."/>
            <person name="Terry A."/>
            <person name="Torto-Alalibo T.A."/>
            <person name="Win J."/>
            <person name="Xu Z."/>
            <person name="Zhang H."/>
            <person name="Grigoriev I.V."/>
            <person name="Rokhsar D.S."/>
            <person name="Boore J.L."/>
        </authorList>
    </citation>
    <scope>NUCLEOTIDE SEQUENCE [LARGE SCALE GENOMIC DNA]</scope>
    <source>
        <strain evidence="3">Pr102</strain>
    </source>
</reference>
<proteinExistence type="predicted"/>
<dbReference type="VEuPathDB" id="FungiDB:KRP23_4239"/>
<dbReference type="PANTHER" id="PTHR13510">
    <property type="entry name" value="FYVE-FINGER-CONTAINING RAB5 EFFECTOR PROTEIN RABENOSYN-5-RELATED"/>
    <property type="match status" value="1"/>
</dbReference>